<sequence length="118" mass="12404">IKTEEGIKKYCSILSSFSTGIASSAGKFALSLPSTNSSTLPSSNPSLTVSLSTITSSSAYSTGLFPVTTSSTKIPNPYTSHFSRYLDRPACKLRGCVPQPTLASHVAASMSTFVAFRL</sequence>
<dbReference type="AlphaFoldDB" id="A0A8D9G905"/>
<evidence type="ECO:0000313" key="1">
    <source>
        <dbReference type="EMBL" id="CAG7873628.1"/>
    </source>
</evidence>
<evidence type="ECO:0000313" key="2">
    <source>
        <dbReference type="Proteomes" id="UP000694005"/>
    </source>
</evidence>
<name>A0A8D9G905_BRACM</name>
<feature type="non-terminal residue" evidence="1">
    <location>
        <position position="118"/>
    </location>
</feature>
<protein>
    <submittedName>
        <fullName evidence="1">Uncharacterized protein</fullName>
    </submittedName>
</protein>
<gene>
    <name evidence="1" type="ORF">BRAPAZ1V2_A05P01490.2</name>
</gene>
<dbReference type="EMBL" id="LS974621">
    <property type="protein sequence ID" value="CAG7873628.1"/>
    <property type="molecule type" value="Genomic_DNA"/>
</dbReference>
<organism evidence="1 2">
    <name type="scientific">Brassica campestris</name>
    <name type="common">Field mustard</name>
    <dbReference type="NCBI Taxonomy" id="3711"/>
    <lineage>
        <taxon>Eukaryota</taxon>
        <taxon>Viridiplantae</taxon>
        <taxon>Streptophyta</taxon>
        <taxon>Embryophyta</taxon>
        <taxon>Tracheophyta</taxon>
        <taxon>Spermatophyta</taxon>
        <taxon>Magnoliopsida</taxon>
        <taxon>eudicotyledons</taxon>
        <taxon>Gunneridae</taxon>
        <taxon>Pentapetalae</taxon>
        <taxon>rosids</taxon>
        <taxon>malvids</taxon>
        <taxon>Brassicales</taxon>
        <taxon>Brassicaceae</taxon>
        <taxon>Brassiceae</taxon>
        <taxon>Brassica</taxon>
    </lineage>
</organism>
<reference evidence="1 2" key="1">
    <citation type="submission" date="2021-07" db="EMBL/GenBank/DDBJ databases">
        <authorList>
            <consortium name="Genoscope - CEA"/>
            <person name="William W."/>
        </authorList>
    </citation>
    <scope>NUCLEOTIDE SEQUENCE [LARGE SCALE GENOMIC DNA]</scope>
</reference>
<proteinExistence type="predicted"/>
<dbReference type="Proteomes" id="UP000694005">
    <property type="component" value="Chromosome A05"/>
</dbReference>
<dbReference type="Gramene" id="A05p01490.2_BraZ1">
    <property type="protein sequence ID" value="A05p01490.2_BraZ1.CDS"/>
    <property type="gene ID" value="A05g01490.2_BraZ1"/>
</dbReference>
<accession>A0A8D9G905</accession>